<keyword evidence="1" id="KW-1133">Transmembrane helix</keyword>
<evidence type="ECO:0008006" key="4">
    <source>
        <dbReference type="Google" id="ProtNLM"/>
    </source>
</evidence>
<name>A0A8T9Q4K3_9BACT</name>
<proteinExistence type="predicted"/>
<dbReference type="Proteomes" id="UP000831796">
    <property type="component" value="Chromosome"/>
</dbReference>
<evidence type="ECO:0000313" key="3">
    <source>
        <dbReference type="Proteomes" id="UP000831796"/>
    </source>
</evidence>
<dbReference type="AlphaFoldDB" id="A0A8T9Q4K3"/>
<keyword evidence="1" id="KW-0472">Membrane</keyword>
<keyword evidence="1" id="KW-0812">Transmembrane</keyword>
<protein>
    <recommendedName>
        <fullName evidence="4">Anti-sigma factor</fullName>
    </recommendedName>
</protein>
<accession>A0A8T9Q4K3</accession>
<feature type="transmembrane region" description="Helical" evidence="1">
    <location>
        <begin position="77"/>
        <end position="97"/>
    </location>
</feature>
<keyword evidence="3" id="KW-1185">Reference proteome</keyword>
<reference evidence="2" key="1">
    <citation type="submission" date="2022-04" db="EMBL/GenBank/DDBJ databases">
        <title>Hymenobacter sp. isolated from the air.</title>
        <authorList>
            <person name="Won M."/>
            <person name="Lee C.-M."/>
            <person name="Woen H.-Y."/>
            <person name="Kwon S.-W."/>
        </authorList>
    </citation>
    <scope>NUCLEOTIDE SEQUENCE</scope>
    <source>
        <strain evidence="2">5116S-3</strain>
    </source>
</reference>
<organism evidence="2 3">
    <name type="scientific">Hymenobacter cellulosilyticus</name>
    <dbReference type="NCBI Taxonomy" id="2932248"/>
    <lineage>
        <taxon>Bacteria</taxon>
        <taxon>Pseudomonadati</taxon>
        <taxon>Bacteroidota</taxon>
        <taxon>Cytophagia</taxon>
        <taxon>Cytophagales</taxon>
        <taxon>Hymenobacteraceae</taxon>
        <taxon>Hymenobacter</taxon>
    </lineage>
</organism>
<dbReference type="KEGG" id="hcu:MUN79_00005"/>
<dbReference type="EMBL" id="CP095046">
    <property type="protein sequence ID" value="UOQ72437.1"/>
    <property type="molecule type" value="Genomic_DNA"/>
</dbReference>
<evidence type="ECO:0000313" key="2">
    <source>
        <dbReference type="EMBL" id="UOQ72437.1"/>
    </source>
</evidence>
<sequence length="252" mass="27533">MKEKKTGLEDFVDRHRGDFDAFEPRPDLWDAIEAELSAAPAAASEEAPLRIVKLQPEEEIQTPAAAPTPVIRAPRRYNYGVAAALALLLLAGLGAMWSKSASSASTGWVKAASAPLVLSQPEEPTGSVSGFGASAVGIEAASPQKRLAVAVQRMEDYYATQIGEKKAEISELHAPVSPAATADWRQELATLDSTYNQLKVELYRNPEPDVVLEAMNRNMQIRLDILNQQLRLQERMKEYNAANPAVEKELKP</sequence>
<dbReference type="RefSeq" id="WP_244675821.1">
    <property type="nucleotide sequence ID" value="NZ_CP095046.1"/>
</dbReference>
<gene>
    <name evidence="2" type="ORF">MUN79_00005</name>
</gene>
<evidence type="ECO:0000256" key="1">
    <source>
        <dbReference type="SAM" id="Phobius"/>
    </source>
</evidence>